<dbReference type="Proteomes" id="UP000194450">
    <property type="component" value="Unassembled WGS sequence"/>
</dbReference>
<keyword evidence="8" id="KW-1185">Reference proteome</keyword>
<accession>A0A1Y6G2H8</accession>
<dbReference type="Gene3D" id="3.40.50.150">
    <property type="entry name" value="Vaccinia Virus protein VP39"/>
    <property type="match status" value="1"/>
</dbReference>
<dbReference type="Pfam" id="PF02353">
    <property type="entry name" value="CMAS"/>
    <property type="match status" value="1"/>
</dbReference>
<dbReference type="GO" id="GO:0008168">
    <property type="term" value="F:methyltransferase activity"/>
    <property type="evidence" value="ECO:0007669"/>
    <property type="project" value="UniProtKB-KW"/>
</dbReference>
<dbReference type="PANTHER" id="PTHR43667:SF1">
    <property type="entry name" value="CYCLOPROPANE-FATTY-ACYL-PHOSPHOLIPID SYNTHASE"/>
    <property type="match status" value="1"/>
</dbReference>
<dbReference type="EMBL" id="FXWH01000002">
    <property type="protein sequence ID" value="SMQ80072.1"/>
    <property type="molecule type" value="Genomic_DNA"/>
</dbReference>
<evidence type="ECO:0000256" key="5">
    <source>
        <dbReference type="ARBA" id="ARBA00023098"/>
    </source>
</evidence>
<keyword evidence="2" id="KW-0489">Methyltransferase</keyword>
<dbReference type="AlphaFoldDB" id="A0A1Y6G2H8"/>
<evidence type="ECO:0000313" key="8">
    <source>
        <dbReference type="Proteomes" id="UP000194450"/>
    </source>
</evidence>
<proteinExistence type="inferred from homology"/>
<dbReference type="PIRSF" id="PIRSF003085">
    <property type="entry name" value="CMAS"/>
    <property type="match status" value="1"/>
</dbReference>
<evidence type="ECO:0000313" key="7">
    <source>
        <dbReference type="EMBL" id="SMQ80072.1"/>
    </source>
</evidence>
<dbReference type="NCBIfam" id="NF008686">
    <property type="entry name" value="PRK11705.1"/>
    <property type="match status" value="1"/>
</dbReference>
<comment type="similarity">
    <text evidence="1">Belongs to the CFA/CMAS family.</text>
</comment>
<dbReference type="InterPro" id="IPR029063">
    <property type="entry name" value="SAM-dependent_MTases_sf"/>
</dbReference>
<evidence type="ECO:0000256" key="2">
    <source>
        <dbReference type="ARBA" id="ARBA00022603"/>
    </source>
</evidence>
<name>A0A1Y6G2H8_9GAMM</name>
<dbReference type="GO" id="GO:0032259">
    <property type="term" value="P:methylation"/>
    <property type="evidence" value="ECO:0007669"/>
    <property type="project" value="UniProtKB-KW"/>
</dbReference>
<reference evidence="8" key="1">
    <citation type="submission" date="2017-04" db="EMBL/GenBank/DDBJ databases">
        <authorList>
            <person name="Varghese N."/>
            <person name="Submissions S."/>
        </authorList>
    </citation>
    <scope>NUCLEOTIDE SEQUENCE [LARGE SCALE GENOMIC DNA]</scope>
</reference>
<keyword evidence="4" id="KW-0949">S-adenosyl-L-methionine</keyword>
<dbReference type="RefSeq" id="WP_086435116.1">
    <property type="nucleotide sequence ID" value="NZ_FXWH01000002.1"/>
</dbReference>
<evidence type="ECO:0000256" key="4">
    <source>
        <dbReference type="ARBA" id="ARBA00022691"/>
    </source>
</evidence>
<dbReference type="PANTHER" id="PTHR43667">
    <property type="entry name" value="CYCLOPROPANE-FATTY-ACYL-PHOSPHOLIPID SYNTHASE"/>
    <property type="match status" value="1"/>
</dbReference>
<dbReference type="InterPro" id="IPR050723">
    <property type="entry name" value="CFA/CMAS"/>
</dbReference>
<evidence type="ECO:0000256" key="3">
    <source>
        <dbReference type="ARBA" id="ARBA00022679"/>
    </source>
</evidence>
<gene>
    <name evidence="7" type="ORF">SAMN06297229_1986</name>
</gene>
<dbReference type="GO" id="GO:0008610">
    <property type="term" value="P:lipid biosynthetic process"/>
    <property type="evidence" value="ECO:0007669"/>
    <property type="project" value="InterPro"/>
</dbReference>
<protein>
    <submittedName>
        <fullName evidence="7">Cyclopropane-fatty-acyl-phospholipid synthase</fullName>
    </submittedName>
</protein>
<organism evidence="7 8">
    <name type="scientific">Pseudidiomarina planktonica</name>
    <dbReference type="NCBI Taxonomy" id="1323738"/>
    <lineage>
        <taxon>Bacteria</taxon>
        <taxon>Pseudomonadati</taxon>
        <taxon>Pseudomonadota</taxon>
        <taxon>Gammaproteobacteria</taxon>
        <taxon>Alteromonadales</taxon>
        <taxon>Idiomarinaceae</taxon>
        <taxon>Pseudidiomarina</taxon>
    </lineage>
</organism>
<dbReference type="OrthoDB" id="9782855at2"/>
<dbReference type="SUPFAM" id="SSF53335">
    <property type="entry name" value="S-adenosyl-L-methionine-dependent methyltransferases"/>
    <property type="match status" value="1"/>
</dbReference>
<sequence length="383" mass="43859">MAAKLSKNHNLDEQFTRLLKEAGITVNGTAPQDIQLHQTGIVDAALARGNLALGEAYMNGAWDVAELDQFFYHILRGQINEKVNPKSLIWQALKVKLLNLQSNSRAFEVGEQHYDKGNDLYKAMLDSRLTYTCGYWRDTDNLEDAQTAKLDLICRKLKLEKGMRVLDIGCGWGSFMRYAAEHYGVECVGVTVSREQVAWAEEHHSDYPLTFKLQDYRELGTTEAEKHSFDRVVSIGMFEHVGRKNHRTFMQVAARCLKPEGLMLLHTIGKNKRNSTTDPWIDKYIFPNGDLPSIGQIGDAIDGVFVAEDLHNFGADYDKTLMAWAANFEAAWPELKQNYDETFYRMWRYYLYSCAGAFRARDIQLWQWVLSPQGQLDGYQRVS</sequence>
<dbReference type="InterPro" id="IPR003333">
    <property type="entry name" value="CMAS"/>
</dbReference>
<keyword evidence="5" id="KW-0443">Lipid metabolism</keyword>
<feature type="active site" evidence="6">
    <location>
        <position position="354"/>
    </location>
</feature>
<evidence type="ECO:0000256" key="1">
    <source>
        <dbReference type="ARBA" id="ARBA00010815"/>
    </source>
</evidence>
<keyword evidence="3" id="KW-0808">Transferase</keyword>
<dbReference type="CDD" id="cd02440">
    <property type="entry name" value="AdoMet_MTases"/>
    <property type="match status" value="1"/>
</dbReference>
<evidence type="ECO:0000256" key="6">
    <source>
        <dbReference type="PIRSR" id="PIRSR003085-1"/>
    </source>
</evidence>